<dbReference type="PANTHER" id="PTHR40630">
    <property type="entry name" value="POSSIBLE DNA-BINDING PROTEIN"/>
    <property type="match status" value="1"/>
</dbReference>
<reference evidence="2" key="2">
    <citation type="submission" date="2017-06" db="EMBL/GenBank/DDBJ databases">
        <authorList>
            <person name="Kim H.J."/>
            <person name="Triplett B.A."/>
        </authorList>
    </citation>
    <scope>NUCLEOTIDE SEQUENCE [LARGE SCALE GENOMIC DNA]</scope>
    <source>
        <strain evidence="2">DSM 26170</strain>
    </source>
</reference>
<sequence length="109" mass="12491">MKSRDEIWREWQNLVNMTPAELRRWLDTGDSKAVGDTGGKGESTGHKSGKRILTIKDTKKADLTDDDWAHMAKVVGYIKRHTAQGGPDEDKEHSDWRYSLMNWGHDPLK</sequence>
<name>A0A238VJ42_9RHOB</name>
<dbReference type="RefSeq" id="WP_089386979.1">
    <property type="nucleotide sequence ID" value="NZ_FZNM01000002.1"/>
</dbReference>
<dbReference type="InterPro" id="IPR021487">
    <property type="entry name" value="DUF3140"/>
</dbReference>
<dbReference type="PANTHER" id="PTHR40630:SF1">
    <property type="entry name" value="DNA-BINDING PROTEIN"/>
    <property type="match status" value="1"/>
</dbReference>
<evidence type="ECO:0000313" key="3">
    <source>
        <dbReference type="EMBL" id="TBN52167.1"/>
    </source>
</evidence>
<dbReference type="EMBL" id="FZNM01000002">
    <property type="protein sequence ID" value="SNR34194.1"/>
    <property type="molecule type" value="Genomic_DNA"/>
</dbReference>
<gene>
    <name evidence="3" type="ORF">EYF88_04555</name>
    <name evidence="2" type="ORF">SAMN06265378_102287</name>
</gene>
<dbReference type="Proteomes" id="UP000292859">
    <property type="component" value="Unassembled WGS sequence"/>
</dbReference>
<dbReference type="Proteomes" id="UP000198409">
    <property type="component" value="Unassembled WGS sequence"/>
</dbReference>
<reference evidence="3 5" key="3">
    <citation type="submission" date="2019-02" db="EMBL/GenBank/DDBJ databases">
        <authorList>
            <person name="Zhang G."/>
        </authorList>
    </citation>
    <scope>NUCLEOTIDE SEQUENCE [LARGE SCALE GENOMIC DNA]</scope>
    <source>
        <strain evidence="3 5">CMB17</strain>
    </source>
</reference>
<dbReference type="EMBL" id="SIRL01000002">
    <property type="protein sequence ID" value="TBN52167.1"/>
    <property type="molecule type" value="Genomic_DNA"/>
</dbReference>
<dbReference type="AlphaFoldDB" id="A0A238VJ42"/>
<dbReference type="OrthoDB" id="513524at2"/>
<dbReference type="Pfam" id="PF11338">
    <property type="entry name" value="DUF3140"/>
    <property type="match status" value="1"/>
</dbReference>
<organism evidence="2 4">
    <name type="scientific">Paracoccus sediminis</name>
    <dbReference type="NCBI Taxonomy" id="1214787"/>
    <lineage>
        <taxon>Bacteria</taxon>
        <taxon>Pseudomonadati</taxon>
        <taxon>Pseudomonadota</taxon>
        <taxon>Alphaproteobacteria</taxon>
        <taxon>Rhodobacterales</taxon>
        <taxon>Paracoccaceae</taxon>
        <taxon>Paracoccus</taxon>
    </lineage>
</organism>
<accession>A0A238VJ42</accession>
<evidence type="ECO:0000313" key="2">
    <source>
        <dbReference type="EMBL" id="SNR34194.1"/>
    </source>
</evidence>
<proteinExistence type="predicted"/>
<keyword evidence="5" id="KW-1185">Reference proteome</keyword>
<protein>
    <submittedName>
        <fullName evidence="3">DUF3140 domain-containing protein</fullName>
    </submittedName>
</protein>
<evidence type="ECO:0000313" key="4">
    <source>
        <dbReference type="Proteomes" id="UP000198409"/>
    </source>
</evidence>
<feature type="region of interest" description="Disordered" evidence="1">
    <location>
        <begin position="29"/>
        <end position="49"/>
    </location>
</feature>
<reference evidence="4" key="1">
    <citation type="submission" date="2017-06" db="EMBL/GenBank/DDBJ databases">
        <authorList>
            <person name="Varghese N."/>
            <person name="Submissions S."/>
        </authorList>
    </citation>
    <scope>NUCLEOTIDE SEQUENCE [LARGE SCALE GENOMIC DNA]</scope>
    <source>
        <strain evidence="4">DSM 26170</strain>
    </source>
</reference>
<evidence type="ECO:0000256" key="1">
    <source>
        <dbReference type="SAM" id="MobiDB-lite"/>
    </source>
</evidence>
<evidence type="ECO:0000313" key="5">
    <source>
        <dbReference type="Proteomes" id="UP000292859"/>
    </source>
</evidence>